<feature type="compositionally biased region" description="Basic and acidic residues" evidence="7">
    <location>
        <begin position="9"/>
        <end position="25"/>
    </location>
</feature>
<dbReference type="EMBL" id="KB445795">
    <property type="protein sequence ID" value="EMD38677.1"/>
    <property type="molecule type" value="Genomic_DNA"/>
</dbReference>
<comment type="similarity">
    <text evidence="2 6">Belongs to the CDC50/LEM3 family.</text>
</comment>
<dbReference type="PANTHER" id="PTHR10926:SF0">
    <property type="entry name" value="CDC50, ISOFORM A"/>
    <property type="match status" value="1"/>
</dbReference>
<evidence type="ECO:0000256" key="4">
    <source>
        <dbReference type="ARBA" id="ARBA00022989"/>
    </source>
</evidence>
<comment type="subcellular location">
    <subcellularLocation>
        <location evidence="1">Membrane</location>
        <topology evidence="1">Multi-pass membrane protein</topology>
    </subcellularLocation>
</comment>
<evidence type="ECO:0000256" key="6">
    <source>
        <dbReference type="PIRNR" id="PIRNR015840"/>
    </source>
</evidence>
<reference evidence="9 10" key="1">
    <citation type="journal article" date="2012" name="Proc. Natl. Acad. Sci. U.S.A.">
        <title>Comparative genomics of Ceriporiopsis subvermispora and Phanerochaete chrysosporium provide insight into selective ligninolysis.</title>
        <authorList>
            <person name="Fernandez-Fueyo E."/>
            <person name="Ruiz-Duenas F.J."/>
            <person name="Ferreira P."/>
            <person name="Floudas D."/>
            <person name="Hibbett D.S."/>
            <person name="Canessa P."/>
            <person name="Larrondo L.F."/>
            <person name="James T.Y."/>
            <person name="Seelenfreund D."/>
            <person name="Lobos S."/>
            <person name="Polanco R."/>
            <person name="Tello M."/>
            <person name="Honda Y."/>
            <person name="Watanabe T."/>
            <person name="Watanabe T."/>
            <person name="Ryu J.S."/>
            <person name="Kubicek C.P."/>
            <person name="Schmoll M."/>
            <person name="Gaskell J."/>
            <person name="Hammel K.E."/>
            <person name="St John F.J."/>
            <person name="Vanden Wymelenberg A."/>
            <person name="Sabat G."/>
            <person name="Splinter BonDurant S."/>
            <person name="Syed K."/>
            <person name="Yadav J.S."/>
            <person name="Doddapaneni H."/>
            <person name="Subramanian V."/>
            <person name="Lavin J.L."/>
            <person name="Oguiza J.A."/>
            <person name="Perez G."/>
            <person name="Pisabarro A.G."/>
            <person name="Ramirez L."/>
            <person name="Santoyo F."/>
            <person name="Master E."/>
            <person name="Coutinho P.M."/>
            <person name="Henrissat B."/>
            <person name="Lombard V."/>
            <person name="Magnuson J.K."/>
            <person name="Kuees U."/>
            <person name="Hori C."/>
            <person name="Igarashi K."/>
            <person name="Samejima M."/>
            <person name="Held B.W."/>
            <person name="Barry K.W."/>
            <person name="LaButti K.M."/>
            <person name="Lapidus A."/>
            <person name="Lindquist E.A."/>
            <person name="Lucas S.M."/>
            <person name="Riley R."/>
            <person name="Salamov A.A."/>
            <person name="Hoffmeister D."/>
            <person name="Schwenk D."/>
            <person name="Hadar Y."/>
            <person name="Yarden O."/>
            <person name="de Vries R.P."/>
            <person name="Wiebenga A."/>
            <person name="Stenlid J."/>
            <person name="Eastwood D."/>
            <person name="Grigoriev I.V."/>
            <person name="Berka R.M."/>
            <person name="Blanchette R.A."/>
            <person name="Kersten P."/>
            <person name="Martinez A.T."/>
            <person name="Vicuna R."/>
            <person name="Cullen D."/>
        </authorList>
    </citation>
    <scope>NUCLEOTIDE SEQUENCE [LARGE SCALE GENOMIC DNA]</scope>
    <source>
        <strain evidence="9 10">B</strain>
    </source>
</reference>
<proteinExistence type="inferred from homology"/>
<evidence type="ECO:0000256" key="8">
    <source>
        <dbReference type="SAM" id="Phobius"/>
    </source>
</evidence>
<evidence type="ECO:0000313" key="10">
    <source>
        <dbReference type="Proteomes" id="UP000016930"/>
    </source>
</evidence>
<dbReference type="InterPro" id="IPR005045">
    <property type="entry name" value="CDC50/LEM3_fam"/>
</dbReference>
<keyword evidence="10" id="KW-1185">Reference proteome</keyword>
<organism evidence="9 10">
    <name type="scientific">Ceriporiopsis subvermispora (strain B)</name>
    <name type="common">White-rot fungus</name>
    <name type="synonym">Gelatoporia subvermispora</name>
    <dbReference type="NCBI Taxonomy" id="914234"/>
    <lineage>
        <taxon>Eukaryota</taxon>
        <taxon>Fungi</taxon>
        <taxon>Dikarya</taxon>
        <taxon>Basidiomycota</taxon>
        <taxon>Agaricomycotina</taxon>
        <taxon>Agaricomycetes</taxon>
        <taxon>Polyporales</taxon>
        <taxon>Gelatoporiaceae</taxon>
        <taxon>Gelatoporia</taxon>
    </lineage>
</organism>
<evidence type="ECO:0000256" key="7">
    <source>
        <dbReference type="SAM" id="MobiDB-lite"/>
    </source>
</evidence>
<dbReference type="GO" id="GO:0005794">
    <property type="term" value="C:Golgi apparatus"/>
    <property type="evidence" value="ECO:0007669"/>
    <property type="project" value="TreeGrafter"/>
</dbReference>
<dbReference type="STRING" id="914234.M2RJN0"/>
<dbReference type="Proteomes" id="UP000016930">
    <property type="component" value="Unassembled WGS sequence"/>
</dbReference>
<dbReference type="AlphaFoldDB" id="M2RJN0"/>
<sequence length="397" mass="44180">MPLFNRIKNRGDGDGDAAPKKEKGSWRRPANTAFKQQRLKAWQPILTPKTVLPTLLIIGVLFVPIAVLLIWGSGLVTEMTFDYTQCENQTPSSSTTDLNLVDIPSSSYSYRFKASDAHPPFTPPQYAFINQSSNTDVDVSERRQCIIEFDVPYTLDASVFMYYKLTNFYQNHRRYVKSFDSNQLLGKAPSASSLNSGDCKPLAEIGSQAVYPCGLIANSVFNDTFSNLTLTTDSSSTYSFTSNGIAWPGEAKKYSTTSGYSDLSDIVPPPNWALRFPNGYTNSTPPPNLKADEHFQVWMRTAGLPTFTKLYGRNDNDKLMAGRYQVTVNLNYPVLPYHGTKSVVISTVSWIGGKNPFLGWAYVAVASLLVLLAVLGTIRHMIKPRKIGDMSLLSWNR</sequence>
<evidence type="ECO:0000256" key="1">
    <source>
        <dbReference type="ARBA" id="ARBA00004141"/>
    </source>
</evidence>
<dbReference type="GO" id="GO:0005886">
    <property type="term" value="C:plasma membrane"/>
    <property type="evidence" value="ECO:0007669"/>
    <property type="project" value="TreeGrafter"/>
</dbReference>
<dbReference type="GO" id="GO:0045332">
    <property type="term" value="P:phospholipid translocation"/>
    <property type="evidence" value="ECO:0007669"/>
    <property type="project" value="UniProtKB-UniRule"/>
</dbReference>
<dbReference type="OrthoDB" id="340608at2759"/>
<name>M2RJN0_CERS8</name>
<dbReference type="HOGENOM" id="CLU_025025_0_1_1"/>
<gene>
    <name evidence="9" type="ORF">CERSUDRAFT_113858</name>
</gene>
<dbReference type="Pfam" id="PF03381">
    <property type="entry name" value="CDC50"/>
    <property type="match status" value="1"/>
</dbReference>
<dbReference type="GO" id="GO:0005783">
    <property type="term" value="C:endoplasmic reticulum"/>
    <property type="evidence" value="ECO:0007669"/>
    <property type="project" value="TreeGrafter"/>
</dbReference>
<protein>
    <recommendedName>
        <fullName evidence="11">Cell cycle control protein</fullName>
    </recommendedName>
</protein>
<keyword evidence="4 8" id="KW-1133">Transmembrane helix</keyword>
<feature type="transmembrane region" description="Helical" evidence="8">
    <location>
        <begin position="50"/>
        <end position="71"/>
    </location>
</feature>
<evidence type="ECO:0000313" key="9">
    <source>
        <dbReference type="EMBL" id="EMD38677.1"/>
    </source>
</evidence>
<keyword evidence="5 6" id="KW-0472">Membrane</keyword>
<evidence type="ECO:0008006" key="11">
    <source>
        <dbReference type="Google" id="ProtNLM"/>
    </source>
</evidence>
<feature type="region of interest" description="Disordered" evidence="7">
    <location>
        <begin position="1"/>
        <end position="27"/>
    </location>
</feature>
<evidence type="ECO:0000256" key="3">
    <source>
        <dbReference type="ARBA" id="ARBA00022692"/>
    </source>
</evidence>
<evidence type="ECO:0000256" key="2">
    <source>
        <dbReference type="ARBA" id="ARBA00009457"/>
    </source>
</evidence>
<accession>M2RJN0</accession>
<feature type="transmembrane region" description="Helical" evidence="8">
    <location>
        <begin position="357"/>
        <end position="378"/>
    </location>
</feature>
<dbReference type="PIRSF" id="PIRSF015840">
    <property type="entry name" value="DUF284_TM_euk"/>
    <property type="match status" value="1"/>
</dbReference>
<evidence type="ECO:0000256" key="5">
    <source>
        <dbReference type="ARBA" id="ARBA00023136"/>
    </source>
</evidence>
<keyword evidence="3 8" id="KW-0812">Transmembrane</keyword>
<dbReference type="PANTHER" id="PTHR10926">
    <property type="entry name" value="CELL CYCLE CONTROL PROTEIN 50"/>
    <property type="match status" value="1"/>
</dbReference>